<dbReference type="Proteomes" id="UP000178558">
    <property type="component" value="Unassembled WGS sequence"/>
</dbReference>
<accession>A0A1F7J4P6</accession>
<comment type="caution">
    <text evidence="2">The sequence shown here is derived from an EMBL/GenBank/DDBJ whole genome shotgun (WGS) entry which is preliminary data.</text>
</comment>
<gene>
    <name evidence="2" type="ORF">A3B50_02175</name>
</gene>
<evidence type="ECO:0000313" key="3">
    <source>
        <dbReference type="Proteomes" id="UP000178558"/>
    </source>
</evidence>
<keyword evidence="1" id="KW-0812">Transmembrane</keyword>
<feature type="transmembrane region" description="Helical" evidence="1">
    <location>
        <begin position="12"/>
        <end position="30"/>
    </location>
</feature>
<keyword evidence="1" id="KW-1133">Transmembrane helix</keyword>
<reference evidence="2 3" key="1">
    <citation type="journal article" date="2016" name="Nat. Commun.">
        <title>Thousands of microbial genomes shed light on interconnected biogeochemical processes in an aquifer system.</title>
        <authorList>
            <person name="Anantharaman K."/>
            <person name="Brown C.T."/>
            <person name="Hug L.A."/>
            <person name="Sharon I."/>
            <person name="Castelle C.J."/>
            <person name="Probst A.J."/>
            <person name="Thomas B.C."/>
            <person name="Singh A."/>
            <person name="Wilkins M.J."/>
            <person name="Karaoz U."/>
            <person name="Brodie E.L."/>
            <person name="Williams K.H."/>
            <person name="Hubbard S.S."/>
            <person name="Banfield J.F."/>
        </authorList>
    </citation>
    <scope>NUCLEOTIDE SEQUENCE [LARGE SCALE GENOMIC DNA]</scope>
</reference>
<organism evidence="2 3">
    <name type="scientific">Candidatus Roizmanbacteria bacterium RIFCSPLOWO2_01_FULL_40_42</name>
    <dbReference type="NCBI Taxonomy" id="1802066"/>
    <lineage>
        <taxon>Bacteria</taxon>
        <taxon>Candidatus Roizmaniibacteriota</taxon>
    </lineage>
</organism>
<keyword evidence="1" id="KW-0472">Membrane</keyword>
<proteinExistence type="predicted"/>
<dbReference type="AlphaFoldDB" id="A0A1F7J4P6"/>
<evidence type="ECO:0000313" key="2">
    <source>
        <dbReference type="EMBL" id="OGK50567.1"/>
    </source>
</evidence>
<protein>
    <submittedName>
        <fullName evidence="2">Uncharacterized protein</fullName>
    </submittedName>
</protein>
<sequence length="157" mass="17004">MEAFLKNKKAVAAALVVVVLVVLGGIFFFISSNQSKKSQMEDVLNNEEAIPTVDASVQISLKAKPNKKEVELSVKNMPSGTKSVEYELSYDAQGQGPQGAIGTVELKSRESFFSKTVTLGTCSSGTCVYHTVVGPVRLSLIFNGGYGQRIFEKEYDL</sequence>
<name>A0A1F7J4P6_9BACT</name>
<evidence type="ECO:0000256" key="1">
    <source>
        <dbReference type="SAM" id="Phobius"/>
    </source>
</evidence>
<dbReference type="EMBL" id="MGAQ01000015">
    <property type="protein sequence ID" value="OGK50567.1"/>
    <property type="molecule type" value="Genomic_DNA"/>
</dbReference>